<name>A0AAV3APU5_PYXAD</name>
<evidence type="ECO:0000256" key="6">
    <source>
        <dbReference type="SAM" id="MobiDB-lite"/>
    </source>
</evidence>
<evidence type="ECO:0000259" key="8">
    <source>
        <dbReference type="PROSITE" id="PS51225"/>
    </source>
</evidence>
<evidence type="ECO:0000256" key="7">
    <source>
        <dbReference type="SAM" id="Phobius"/>
    </source>
</evidence>
<dbReference type="InterPro" id="IPR050578">
    <property type="entry name" value="MARVEL-CKLF_proteins"/>
</dbReference>
<keyword evidence="10" id="KW-1185">Reference proteome</keyword>
<protein>
    <recommendedName>
        <fullName evidence="8">MARVEL domain-containing protein</fullName>
    </recommendedName>
</protein>
<feature type="transmembrane region" description="Helical" evidence="7">
    <location>
        <begin position="125"/>
        <end position="143"/>
    </location>
</feature>
<dbReference type="GO" id="GO:0016020">
    <property type="term" value="C:membrane"/>
    <property type="evidence" value="ECO:0007669"/>
    <property type="project" value="UniProtKB-SubCell"/>
</dbReference>
<feature type="region of interest" description="Disordered" evidence="6">
    <location>
        <begin position="152"/>
        <end position="180"/>
    </location>
</feature>
<comment type="caution">
    <text evidence="9">The sequence shown here is derived from an EMBL/GenBank/DDBJ whole genome shotgun (WGS) entry which is preliminary data.</text>
</comment>
<evidence type="ECO:0000313" key="9">
    <source>
        <dbReference type="EMBL" id="DBA24915.1"/>
    </source>
</evidence>
<feature type="transmembrane region" description="Helical" evidence="7">
    <location>
        <begin position="92"/>
        <end position="113"/>
    </location>
</feature>
<proteinExistence type="predicted"/>
<reference evidence="9" key="1">
    <citation type="thesis" date="2020" institute="ProQuest LLC" country="789 East Eisenhower Parkway, Ann Arbor, MI, USA">
        <title>Comparative Genomics and Chromosome Evolution.</title>
        <authorList>
            <person name="Mudd A.B."/>
        </authorList>
    </citation>
    <scope>NUCLEOTIDE SEQUENCE</scope>
    <source>
        <strain evidence="9">1538</strain>
        <tissue evidence="9">Blood</tissue>
    </source>
</reference>
<dbReference type="InterPro" id="IPR008253">
    <property type="entry name" value="Marvel"/>
</dbReference>
<gene>
    <name evidence="9" type="ORF">GDO54_012508</name>
</gene>
<evidence type="ECO:0000256" key="4">
    <source>
        <dbReference type="ARBA" id="ARBA00023136"/>
    </source>
</evidence>
<dbReference type="PANTHER" id="PTHR22776:SF25">
    <property type="entry name" value="CKLF-LIKE MARVEL TRANSMEMBRANE DOMAIN-CONTAINING PROTEIN 6"/>
    <property type="match status" value="1"/>
</dbReference>
<feature type="domain" description="MARVEL" evidence="8">
    <location>
        <begin position="20"/>
        <end position="147"/>
    </location>
</feature>
<keyword evidence="3 7" id="KW-1133">Transmembrane helix</keyword>
<dbReference type="Proteomes" id="UP001181693">
    <property type="component" value="Unassembled WGS sequence"/>
</dbReference>
<feature type="transmembrane region" description="Helical" evidence="7">
    <location>
        <begin position="58"/>
        <end position="80"/>
    </location>
</feature>
<dbReference type="PROSITE" id="PS51225">
    <property type="entry name" value="MARVEL"/>
    <property type="match status" value="1"/>
</dbReference>
<keyword evidence="4 5" id="KW-0472">Membrane</keyword>
<evidence type="ECO:0000256" key="1">
    <source>
        <dbReference type="ARBA" id="ARBA00004141"/>
    </source>
</evidence>
<comment type="subcellular location">
    <subcellularLocation>
        <location evidence="1">Membrane</location>
        <topology evidence="1">Multi-pass membrane protein</topology>
    </subcellularLocation>
</comment>
<organism evidence="9 10">
    <name type="scientific">Pyxicephalus adspersus</name>
    <name type="common">African bullfrog</name>
    <dbReference type="NCBI Taxonomy" id="30357"/>
    <lineage>
        <taxon>Eukaryota</taxon>
        <taxon>Metazoa</taxon>
        <taxon>Chordata</taxon>
        <taxon>Craniata</taxon>
        <taxon>Vertebrata</taxon>
        <taxon>Euteleostomi</taxon>
        <taxon>Amphibia</taxon>
        <taxon>Batrachia</taxon>
        <taxon>Anura</taxon>
        <taxon>Neobatrachia</taxon>
        <taxon>Ranoidea</taxon>
        <taxon>Pyxicephalidae</taxon>
        <taxon>Pyxicephalinae</taxon>
        <taxon>Pyxicephalus</taxon>
    </lineage>
</organism>
<evidence type="ECO:0000256" key="3">
    <source>
        <dbReference type="ARBA" id="ARBA00022989"/>
    </source>
</evidence>
<evidence type="ECO:0000256" key="2">
    <source>
        <dbReference type="ARBA" id="ARBA00022692"/>
    </source>
</evidence>
<dbReference type="AlphaFoldDB" id="A0AAV3APU5"/>
<dbReference type="Pfam" id="PF01284">
    <property type="entry name" value="MARVEL"/>
    <property type="match status" value="1"/>
</dbReference>
<sequence length="180" mass="19999">MADAAPYQPTTEPEPKAQPDLTRIHLALKVCQLLFSLVAFICEEVISQCESCGGLYFFEFVSCSAFLICILMFVVYFTRLNKMINIQSFKKVDFWITLVTGAVFIIASIAFIATVENSVLAETSVAFGFLASFAFLAEVYFMWKRNYLQKKDKPKTPPAVNGGAAGEGEPLNLPVQENRA</sequence>
<evidence type="ECO:0000313" key="10">
    <source>
        <dbReference type="Proteomes" id="UP001181693"/>
    </source>
</evidence>
<dbReference type="PANTHER" id="PTHR22776">
    <property type="entry name" value="MARVEL-CONTAINING POTENTIAL LIPID RAFT-ASSOCIATED PROTEIN"/>
    <property type="match status" value="1"/>
</dbReference>
<evidence type="ECO:0000256" key="5">
    <source>
        <dbReference type="PROSITE-ProRule" id="PRU00581"/>
    </source>
</evidence>
<accession>A0AAV3APU5</accession>
<dbReference type="EMBL" id="DYDO01000005">
    <property type="protein sequence ID" value="DBA24915.1"/>
    <property type="molecule type" value="Genomic_DNA"/>
</dbReference>
<keyword evidence="2 5" id="KW-0812">Transmembrane</keyword>